<dbReference type="EMBL" id="JBEFKJ010000014">
    <property type="protein sequence ID" value="KAL2042555.1"/>
    <property type="molecule type" value="Genomic_DNA"/>
</dbReference>
<keyword evidence="4" id="KW-1185">Reference proteome</keyword>
<feature type="region of interest" description="Disordered" evidence="2">
    <location>
        <begin position="510"/>
        <end position="766"/>
    </location>
</feature>
<evidence type="ECO:0000313" key="4">
    <source>
        <dbReference type="Proteomes" id="UP001590950"/>
    </source>
</evidence>
<feature type="compositionally biased region" description="Polar residues" evidence="2">
    <location>
        <begin position="281"/>
        <end position="290"/>
    </location>
</feature>
<evidence type="ECO:0000256" key="1">
    <source>
        <dbReference type="SAM" id="Coils"/>
    </source>
</evidence>
<feature type="compositionally biased region" description="Polar residues" evidence="2">
    <location>
        <begin position="612"/>
        <end position="624"/>
    </location>
</feature>
<comment type="caution">
    <text evidence="3">The sequence shown here is derived from an EMBL/GenBank/DDBJ whole genome shotgun (WGS) entry which is preliminary data.</text>
</comment>
<feature type="region of interest" description="Disordered" evidence="2">
    <location>
        <begin position="1"/>
        <end position="139"/>
    </location>
</feature>
<feature type="compositionally biased region" description="Polar residues" evidence="2">
    <location>
        <begin position="89"/>
        <end position="103"/>
    </location>
</feature>
<feature type="compositionally biased region" description="Basic and acidic residues" evidence="2">
    <location>
        <begin position="265"/>
        <end position="278"/>
    </location>
</feature>
<proteinExistence type="predicted"/>
<keyword evidence="1" id="KW-0175">Coiled coil</keyword>
<accession>A0ABR4ABR3</accession>
<evidence type="ECO:0000256" key="2">
    <source>
        <dbReference type="SAM" id="MobiDB-lite"/>
    </source>
</evidence>
<name>A0ABR4ABR3_9LECA</name>
<feature type="region of interest" description="Disordered" evidence="2">
    <location>
        <begin position="193"/>
        <end position="303"/>
    </location>
</feature>
<sequence length="954" mass="104532">MSTTRKTRAQRIQLQQAGIPPSPPQALNDEPRGRRPTRQRTARPQTATQASTSAQDDATGSIQPQSTTSASTSTITPTNTEPLVATTDIPPTTQASAALQQAKPQGRRRPVRPTASKARHQSQGQSIPAVETQGEERVSAPISEVPASFVAPNPTYVDACTQTSPQWATMGGYLSHQHLYHPECSPFYMELPRSPAEHSESDSENELVVPSHKRLKTKAIAQADDYDPTKMFDARGNLRLGPTNPPNPYTYRPVSSAEKKRKRYDRGEHENEHKETKRPGRSSQLQTQPQAERVPETPSARGWGLTSLIPSVKSVSKFFPFSSSHTPSADTVTNRYPAVTPGRQSQAETLDFDRPNPHPVKFAAQPHLQTRYGLQKDRNEQKGVMDIDADQFAQQQDFQSESGLQTEPRQPNGVVDKSFHDIYCESLRECATKGPSERREPRLLHYARAKAKHDQAMAETQEQRTFRKQQEEFKAQQEQLAKERETISKERARLFSERKKIEAELEAAQAPGTKRKRLHTRLPSPDVIPNPAGVGFGMDLTYFGHSDTDSDSDEEGQDSPTKARSAKRIRQSLPDNEILGDPYAARPYTGTKFAAPGSPKAPVDDVLVDNAFDNQSQIASNAMSTPPARIIQPNSFRVPSPSDSDSDEDEEHEDGQTPAKGASTTAATQHTSPTALPASDQSQIAPVAKPSSISEPEAMAPPPRPNPSHASLPPTSSTAGRSYVDAVEKARQKALMHQPRTGSRLRESSRLSTSTIGSEGGEDSSIVQPIDTDKVQDDFVYDPDVEGQHIPRYDPAYPGLRLPFTGSQHPSASLAGPRHTSAIMPSGHVSAYDDYIKTVNSRVREFVEHNWDEIHDTEAAIEDEEAQFAEYLFEQPQADTSNHNSITTPSATVATFPANATFTNSFVTSDKVQQALNAGWTPADADAEAKDLDLDYDAFTASRAGQFAALGAAA</sequence>
<dbReference type="Proteomes" id="UP001590950">
    <property type="component" value="Unassembled WGS sequence"/>
</dbReference>
<reference evidence="3 4" key="1">
    <citation type="submission" date="2024-09" db="EMBL/GenBank/DDBJ databases">
        <title>Rethinking Asexuality: The Enigmatic Case of Functional Sexual Genes in Lepraria (Stereocaulaceae).</title>
        <authorList>
            <person name="Doellman M."/>
            <person name="Sun Y."/>
            <person name="Barcenas-Pena A."/>
            <person name="Lumbsch H.T."/>
            <person name="Grewe F."/>
        </authorList>
    </citation>
    <scope>NUCLEOTIDE SEQUENCE [LARGE SCALE GENOMIC DNA]</scope>
    <source>
        <strain evidence="3 4">Mercado 3170</strain>
    </source>
</reference>
<feature type="compositionally biased region" description="Acidic residues" evidence="2">
    <location>
        <begin position="644"/>
        <end position="653"/>
    </location>
</feature>
<gene>
    <name evidence="3" type="ORF">N7G274_005049</name>
</gene>
<organism evidence="3 4">
    <name type="scientific">Stereocaulon virgatum</name>
    <dbReference type="NCBI Taxonomy" id="373712"/>
    <lineage>
        <taxon>Eukaryota</taxon>
        <taxon>Fungi</taxon>
        <taxon>Dikarya</taxon>
        <taxon>Ascomycota</taxon>
        <taxon>Pezizomycotina</taxon>
        <taxon>Lecanoromycetes</taxon>
        <taxon>OSLEUM clade</taxon>
        <taxon>Lecanoromycetidae</taxon>
        <taxon>Lecanorales</taxon>
        <taxon>Lecanorineae</taxon>
        <taxon>Stereocaulaceae</taxon>
        <taxon>Stereocaulon</taxon>
    </lineage>
</organism>
<protein>
    <submittedName>
        <fullName evidence="3">Uncharacterized protein</fullName>
    </submittedName>
</protein>
<evidence type="ECO:0000313" key="3">
    <source>
        <dbReference type="EMBL" id="KAL2042555.1"/>
    </source>
</evidence>
<feature type="compositionally biased region" description="Low complexity" evidence="2">
    <location>
        <begin position="42"/>
        <end position="80"/>
    </location>
</feature>
<feature type="coiled-coil region" evidence="1">
    <location>
        <begin position="466"/>
        <end position="504"/>
    </location>
</feature>
<feature type="compositionally biased region" description="Polar residues" evidence="2">
    <location>
        <begin position="662"/>
        <end position="684"/>
    </location>
</feature>